<sequence length="197" mass="21254">MQAAQSCDEFGEKNMNCNSVKEESIEIVGVSTTSHFTDNATFPPSGHSQTLTGQETPAGRGLLRRHRRSMLEDDFDDWTSNSSGSAHAKPVDAFALLLSSTMLRISLSEVEDEVEDALLLIEVIYKFEFEDGTEAGCAGCGGEIASGDARIGIHHMDSLGLSFGGAITDSSRVGKWVGGRRAFWKYENPADGDESRG</sequence>
<comment type="caution">
    <text evidence="1">The sequence shown here is derived from an EMBL/GenBank/DDBJ whole genome shotgun (WGS) entry which is preliminary data.</text>
</comment>
<keyword evidence="2" id="KW-1185">Reference proteome</keyword>
<organism evidence="1 2">
    <name type="scientific">Rhodocollybia butyracea</name>
    <dbReference type="NCBI Taxonomy" id="206335"/>
    <lineage>
        <taxon>Eukaryota</taxon>
        <taxon>Fungi</taxon>
        <taxon>Dikarya</taxon>
        <taxon>Basidiomycota</taxon>
        <taxon>Agaricomycotina</taxon>
        <taxon>Agaricomycetes</taxon>
        <taxon>Agaricomycetidae</taxon>
        <taxon>Agaricales</taxon>
        <taxon>Marasmiineae</taxon>
        <taxon>Omphalotaceae</taxon>
        <taxon>Rhodocollybia</taxon>
    </lineage>
</organism>
<accession>A0A9P5PEZ4</accession>
<dbReference type="EMBL" id="JADNRY010000166">
    <property type="protein sequence ID" value="KAF9062633.1"/>
    <property type="molecule type" value="Genomic_DNA"/>
</dbReference>
<reference evidence="1" key="1">
    <citation type="submission" date="2020-11" db="EMBL/GenBank/DDBJ databases">
        <authorList>
            <consortium name="DOE Joint Genome Institute"/>
            <person name="Ahrendt S."/>
            <person name="Riley R."/>
            <person name="Andreopoulos W."/>
            <person name="Labutti K."/>
            <person name="Pangilinan J."/>
            <person name="Ruiz-Duenas F.J."/>
            <person name="Barrasa J.M."/>
            <person name="Sanchez-Garcia M."/>
            <person name="Camarero S."/>
            <person name="Miyauchi S."/>
            <person name="Serrano A."/>
            <person name="Linde D."/>
            <person name="Babiker R."/>
            <person name="Drula E."/>
            <person name="Ayuso-Fernandez I."/>
            <person name="Pacheco R."/>
            <person name="Padilla G."/>
            <person name="Ferreira P."/>
            <person name="Barriuso J."/>
            <person name="Kellner H."/>
            <person name="Castanera R."/>
            <person name="Alfaro M."/>
            <person name="Ramirez L."/>
            <person name="Pisabarro A.G."/>
            <person name="Kuo A."/>
            <person name="Tritt A."/>
            <person name="Lipzen A."/>
            <person name="He G."/>
            <person name="Yan M."/>
            <person name="Ng V."/>
            <person name="Cullen D."/>
            <person name="Martin F."/>
            <person name="Rosso M.-N."/>
            <person name="Henrissat B."/>
            <person name="Hibbett D."/>
            <person name="Martinez A.T."/>
            <person name="Grigoriev I.V."/>
        </authorList>
    </citation>
    <scope>NUCLEOTIDE SEQUENCE</scope>
    <source>
        <strain evidence="1">AH 40177</strain>
    </source>
</reference>
<gene>
    <name evidence="1" type="ORF">BDP27DRAFT_1368675</name>
</gene>
<dbReference type="AlphaFoldDB" id="A0A9P5PEZ4"/>
<dbReference type="Proteomes" id="UP000772434">
    <property type="component" value="Unassembled WGS sequence"/>
</dbReference>
<evidence type="ECO:0000313" key="1">
    <source>
        <dbReference type="EMBL" id="KAF9062633.1"/>
    </source>
</evidence>
<evidence type="ECO:0000313" key="2">
    <source>
        <dbReference type="Proteomes" id="UP000772434"/>
    </source>
</evidence>
<proteinExistence type="predicted"/>
<name>A0A9P5PEZ4_9AGAR</name>
<protein>
    <submittedName>
        <fullName evidence="1">Uncharacterized protein</fullName>
    </submittedName>
</protein>